<proteinExistence type="predicted"/>
<gene>
    <name evidence="1" type="ORF">Slati_4466000</name>
</gene>
<evidence type="ECO:0000313" key="1">
    <source>
        <dbReference type="EMBL" id="KAL0394998.1"/>
    </source>
</evidence>
<reference evidence="1" key="2">
    <citation type="journal article" date="2024" name="Plant">
        <title>Genomic evolution and insights into agronomic trait innovations of Sesamum species.</title>
        <authorList>
            <person name="Miao H."/>
            <person name="Wang L."/>
            <person name="Qu L."/>
            <person name="Liu H."/>
            <person name="Sun Y."/>
            <person name="Le M."/>
            <person name="Wang Q."/>
            <person name="Wei S."/>
            <person name="Zheng Y."/>
            <person name="Lin W."/>
            <person name="Duan Y."/>
            <person name="Cao H."/>
            <person name="Xiong S."/>
            <person name="Wang X."/>
            <person name="Wei L."/>
            <person name="Li C."/>
            <person name="Ma Q."/>
            <person name="Ju M."/>
            <person name="Zhao R."/>
            <person name="Li G."/>
            <person name="Mu C."/>
            <person name="Tian Q."/>
            <person name="Mei H."/>
            <person name="Zhang T."/>
            <person name="Gao T."/>
            <person name="Zhang H."/>
        </authorList>
    </citation>
    <scope>NUCLEOTIDE SEQUENCE</scope>
    <source>
        <strain evidence="1">KEN1</strain>
    </source>
</reference>
<sequence length="89" mass="9640">MMDVTNIVATTAGSLAALHKSVSVELLGIRGTWMVQHLGNHIWDNNPSLVFLAETKCSSHHIELVKRKIDMNVVCIPSKGKGGGLELYG</sequence>
<accession>A0AAW2ST08</accession>
<dbReference type="AlphaFoldDB" id="A0AAW2ST08"/>
<comment type="caution">
    <text evidence="1">The sequence shown here is derived from an EMBL/GenBank/DDBJ whole genome shotgun (WGS) entry which is preliminary data.</text>
</comment>
<organism evidence="1">
    <name type="scientific">Sesamum latifolium</name>
    <dbReference type="NCBI Taxonomy" id="2727402"/>
    <lineage>
        <taxon>Eukaryota</taxon>
        <taxon>Viridiplantae</taxon>
        <taxon>Streptophyta</taxon>
        <taxon>Embryophyta</taxon>
        <taxon>Tracheophyta</taxon>
        <taxon>Spermatophyta</taxon>
        <taxon>Magnoliopsida</taxon>
        <taxon>eudicotyledons</taxon>
        <taxon>Gunneridae</taxon>
        <taxon>Pentapetalae</taxon>
        <taxon>asterids</taxon>
        <taxon>lamiids</taxon>
        <taxon>Lamiales</taxon>
        <taxon>Pedaliaceae</taxon>
        <taxon>Sesamum</taxon>
    </lineage>
</organism>
<reference evidence="1" key="1">
    <citation type="submission" date="2020-06" db="EMBL/GenBank/DDBJ databases">
        <authorList>
            <person name="Li T."/>
            <person name="Hu X."/>
            <person name="Zhang T."/>
            <person name="Song X."/>
            <person name="Zhang H."/>
            <person name="Dai N."/>
            <person name="Sheng W."/>
            <person name="Hou X."/>
            <person name="Wei L."/>
        </authorList>
    </citation>
    <scope>NUCLEOTIDE SEQUENCE</scope>
    <source>
        <strain evidence="1">KEN1</strain>
        <tissue evidence="1">Leaf</tissue>
    </source>
</reference>
<dbReference type="EMBL" id="JACGWN010000016">
    <property type="protein sequence ID" value="KAL0394998.1"/>
    <property type="molecule type" value="Genomic_DNA"/>
</dbReference>
<protein>
    <submittedName>
        <fullName evidence="1">Uncharacterized protein</fullName>
    </submittedName>
</protein>
<name>A0AAW2ST08_9LAMI</name>